<name>A0A9D1R5P4_9FIRM</name>
<feature type="domain" description="Cytidyltransferase-like" evidence="11">
    <location>
        <begin position="6"/>
        <end position="174"/>
    </location>
</feature>
<evidence type="ECO:0000256" key="4">
    <source>
        <dbReference type="ARBA" id="ARBA00022679"/>
    </source>
</evidence>
<keyword evidence="5 10" id="KW-0548">Nucleotidyltransferase</keyword>
<dbReference type="PANTHER" id="PTHR39321">
    <property type="entry name" value="NICOTINATE-NUCLEOTIDE ADENYLYLTRANSFERASE-RELATED"/>
    <property type="match status" value="1"/>
</dbReference>
<evidence type="ECO:0000256" key="3">
    <source>
        <dbReference type="ARBA" id="ARBA00022642"/>
    </source>
</evidence>
<dbReference type="GO" id="GO:0009435">
    <property type="term" value="P:NAD+ biosynthetic process"/>
    <property type="evidence" value="ECO:0007669"/>
    <property type="project" value="UniProtKB-UniRule"/>
</dbReference>
<evidence type="ECO:0000256" key="8">
    <source>
        <dbReference type="ARBA" id="ARBA00023027"/>
    </source>
</evidence>
<comment type="catalytic activity">
    <reaction evidence="9 10">
        <text>nicotinate beta-D-ribonucleotide + ATP + H(+) = deamido-NAD(+) + diphosphate</text>
        <dbReference type="Rhea" id="RHEA:22860"/>
        <dbReference type="ChEBI" id="CHEBI:15378"/>
        <dbReference type="ChEBI" id="CHEBI:30616"/>
        <dbReference type="ChEBI" id="CHEBI:33019"/>
        <dbReference type="ChEBI" id="CHEBI:57502"/>
        <dbReference type="ChEBI" id="CHEBI:58437"/>
        <dbReference type="EC" id="2.7.7.18"/>
    </reaction>
</comment>
<gene>
    <name evidence="10 12" type="primary">nadD</name>
    <name evidence="12" type="ORF">H9742_08350</name>
</gene>
<dbReference type="InterPro" id="IPR004821">
    <property type="entry name" value="Cyt_trans-like"/>
</dbReference>
<protein>
    <recommendedName>
        <fullName evidence="10">Probable nicotinate-nucleotide adenylyltransferase</fullName>
        <ecNumber evidence="10">2.7.7.18</ecNumber>
    </recommendedName>
    <alternativeName>
        <fullName evidence="10">Deamido-NAD(+) diphosphorylase</fullName>
    </alternativeName>
    <alternativeName>
        <fullName evidence="10">Deamido-NAD(+) pyrophosphorylase</fullName>
    </alternativeName>
    <alternativeName>
        <fullName evidence="10">Nicotinate mononucleotide adenylyltransferase</fullName>
        <shortName evidence="10">NaMN adenylyltransferase</shortName>
    </alternativeName>
</protein>
<keyword evidence="7 10" id="KW-0067">ATP-binding</keyword>
<keyword evidence="3 10" id="KW-0662">Pyridine nucleotide biosynthesis</keyword>
<comment type="function">
    <text evidence="1 10">Catalyzes the reversible adenylation of nicotinate mononucleotide (NaMN) to nicotinic acid adenine dinucleotide (NaAD).</text>
</comment>
<evidence type="ECO:0000256" key="1">
    <source>
        <dbReference type="ARBA" id="ARBA00002324"/>
    </source>
</evidence>
<dbReference type="NCBIfam" id="NF000840">
    <property type="entry name" value="PRK00071.1-3"/>
    <property type="match status" value="1"/>
</dbReference>
<organism evidence="12 13">
    <name type="scientific">Candidatus Acetatifactor stercoripullorum</name>
    <dbReference type="NCBI Taxonomy" id="2838414"/>
    <lineage>
        <taxon>Bacteria</taxon>
        <taxon>Bacillati</taxon>
        <taxon>Bacillota</taxon>
        <taxon>Clostridia</taxon>
        <taxon>Lachnospirales</taxon>
        <taxon>Lachnospiraceae</taxon>
        <taxon>Acetatifactor</taxon>
    </lineage>
</organism>
<dbReference type="EC" id="2.7.7.18" evidence="10"/>
<dbReference type="Pfam" id="PF01467">
    <property type="entry name" value="CTP_transf_like"/>
    <property type="match status" value="1"/>
</dbReference>
<comment type="caution">
    <text evidence="12">The sequence shown here is derived from an EMBL/GenBank/DDBJ whole genome shotgun (WGS) entry which is preliminary data.</text>
</comment>
<dbReference type="NCBIfam" id="TIGR00125">
    <property type="entry name" value="cyt_tran_rel"/>
    <property type="match status" value="1"/>
</dbReference>
<dbReference type="HAMAP" id="MF_00244">
    <property type="entry name" value="NaMN_adenylyltr"/>
    <property type="match status" value="1"/>
</dbReference>
<sequence>MKRIGVMGGTFNPIHIGHLMLAECARDEFSLDQIWLIPTACSYMKKQEDILAPKERYHMTELAVSDNEKMRCLDLEIRRGGYTYSYETMEELGKSFPETEFFFLVGADCLFSMESWKCPQRLFQSCQIIAAVRENADMGKMEAKKQELSKAFGARIHLFAFRNIELSSTEIRERIRFGKSIRYLVPDRVISYIEEKGFYKNEGN</sequence>
<dbReference type="AlphaFoldDB" id="A0A9D1R5P4"/>
<evidence type="ECO:0000256" key="5">
    <source>
        <dbReference type="ARBA" id="ARBA00022695"/>
    </source>
</evidence>
<evidence type="ECO:0000256" key="2">
    <source>
        <dbReference type="ARBA" id="ARBA00005019"/>
    </source>
</evidence>
<keyword evidence="6 10" id="KW-0547">Nucleotide-binding</keyword>
<evidence type="ECO:0000313" key="13">
    <source>
        <dbReference type="Proteomes" id="UP000824265"/>
    </source>
</evidence>
<dbReference type="Proteomes" id="UP000824265">
    <property type="component" value="Unassembled WGS sequence"/>
</dbReference>
<dbReference type="GO" id="GO:0005524">
    <property type="term" value="F:ATP binding"/>
    <property type="evidence" value="ECO:0007669"/>
    <property type="project" value="UniProtKB-KW"/>
</dbReference>
<dbReference type="CDD" id="cd02165">
    <property type="entry name" value="NMNAT"/>
    <property type="match status" value="1"/>
</dbReference>
<evidence type="ECO:0000256" key="7">
    <source>
        <dbReference type="ARBA" id="ARBA00022840"/>
    </source>
</evidence>
<dbReference type="GO" id="GO:0004515">
    <property type="term" value="F:nicotinate-nucleotide adenylyltransferase activity"/>
    <property type="evidence" value="ECO:0007669"/>
    <property type="project" value="UniProtKB-UniRule"/>
</dbReference>
<evidence type="ECO:0000256" key="10">
    <source>
        <dbReference type="HAMAP-Rule" id="MF_00244"/>
    </source>
</evidence>
<reference evidence="12" key="2">
    <citation type="submission" date="2021-04" db="EMBL/GenBank/DDBJ databases">
        <authorList>
            <person name="Gilroy R."/>
        </authorList>
    </citation>
    <scope>NUCLEOTIDE SEQUENCE</scope>
    <source>
        <strain evidence="12">CHK195-6426</strain>
    </source>
</reference>
<evidence type="ECO:0000313" key="12">
    <source>
        <dbReference type="EMBL" id="HIW81512.1"/>
    </source>
</evidence>
<evidence type="ECO:0000256" key="9">
    <source>
        <dbReference type="ARBA" id="ARBA00048721"/>
    </source>
</evidence>
<keyword evidence="4 10" id="KW-0808">Transferase</keyword>
<dbReference type="InterPro" id="IPR014729">
    <property type="entry name" value="Rossmann-like_a/b/a_fold"/>
</dbReference>
<dbReference type="EMBL" id="DXGH01000043">
    <property type="protein sequence ID" value="HIW81512.1"/>
    <property type="molecule type" value="Genomic_DNA"/>
</dbReference>
<keyword evidence="8 10" id="KW-0520">NAD</keyword>
<dbReference type="NCBIfam" id="TIGR00482">
    <property type="entry name" value="nicotinate (nicotinamide) nucleotide adenylyltransferase"/>
    <property type="match status" value="1"/>
</dbReference>
<evidence type="ECO:0000256" key="6">
    <source>
        <dbReference type="ARBA" id="ARBA00022741"/>
    </source>
</evidence>
<dbReference type="SUPFAM" id="SSF52374">
    <property type="entry name" value="Nucleotidylyl transferase"/>
    <property type="match status" value="1"/>
</dbReference>
<proteinExistence type="inferred from homology"/>
<accession>A0A9D1R5P4</accession>
<comment type="similarity">
    <text evidence="10">Belongs to the NadD family.</text>
</comment>
<reference evidence="12" key="1">
    <citation type="journal article" date="2021" name="PeerJ">
        <title>Extensive microbial diversity within the chicken gut microbiome revealed by metagenomics and culture.</title>
        <authorList>
            <person name="Gilroy R."/>
            <person name="Ravi A."/>
            <person name="Getino M."/>
            <person name="Pursley I."/>
            <person name="Horton D.L."/>
            <person name="Alikhan N.F."/>
            <person name="Baker D."/>
            <person name="Gharbi K."/>
            <person name="Hall N."/>
            <person name="Watson M."/>
            <person name="Adriaenssens E.M."/>
            <person name="Foster-Nyarko E."/>
            <person name="Jarju S."/>
            <person name="Secka A."/>
            <person name="Antonio M."/>
            <person name="Oren A."/>
            <person name="Chaudhuri R.R."/>
            <person name="La Ragione R."/>
            <person name="Hildebrand F."/>
            <person name="Pallen M.J."/>
        </authorList>
    </citation>
    <scope>NUCLEOTIDE SEQUENCE</scope>
    <source>
        <strain evidence="12">CHK195-6426</strain>
    </source>
</reference>
<comment type="pathway">
    <text evidence="2 10">Cofactor biosynthesis; NAD(+) biosynthesis; deamido-NAD(+) from nicotinate D-ribonucleotide: step 1/1.</text>
</comment>
<dbReference type="Gene3D" id="3.40.50.620">
    <property type="entry name" value="HUPs"/>
    <property type="match status" value="1"/>
</dbReference>
<dbReference type="PANTHER" id="PTHR39321:SF3">
    <property type="entry name" value="PHOSPHOPANTETHEINE ADENYLYLTRANSFERASE"/>
    <property type="match status" value="1"/>
</dbReference>
<dbReference type="InterPro" id="IPR005248">
    <property type="entry name" value="NadD/NMNAT"/>
</dbReference>
<evidence type="ECO:0000259" key="11">
    <source>
        <dbReference type="Pfam" id="PF01467"/>
    </source>
</evidence>